<feature type="disulfide bond" evidence="2">
    <location>
        <begin position="483"/>
        <end position="493"/>
    </location>
</feature>
<dbReference type="PROSITE" id="PS01187">
    <property type="entry name" value="EGF_CA"/>
    <property type="match status" value="2"/>
</dbReference>
<gene>
    <name evidence="7" type="ORF">MEDL_35729</name>
</gene>
<dbReference type="EMBL" id="CAJPWZ010001749">
    <property type="protein sequence ID" value="CAG2222386.1"/>
    <property type="molecule type" value="Genomic_DNA"/>
</dbReference>
<keyword evidence="5" id="KW-0732">Signal</keyword>
<proteinExistence type="predicted"/>
<feature type="domain" description="EGF-like" evidence="6">
    <location>
        <begin position="479"/>
        <end position="514"/>
    </location>
</feature>
<dbReference type="CDD" id="cd00054">
    <property type="entry name" value="EGF_CA"/>
    <property type="match status" value="1"/>
</dbReference>
<dbReference type="Gene3D" id="2.10.25.10">
    <property type="entry name" value="Laminin"/>
    <property type="match status" value="2"/>
</dbReference>
<comment type="caution">
    <text evidence="7">The sequence shown here is derived from an EMBL/GenBank/DDBJ whole genome shotgun (WGS) entry which is preliminary data.</text>
</comment>
<evidence type="ECO:0000313" key="7">
    <source>
        <dbReference type="EMBL" id="CAG2222386.1"/>
    </source>
</evidence>
<dbReference type="InterPro" id="IPR051830">
    <property type="entry name" value="NOTCH_homolog"/>
</dbReference>
<dbReference type="InterPro" id="IPR000152">
    <property type="entry name" value="EGF-type_Asp/Asn_hydroxyl_site"/>
</dbReference>
<dbReference type="InterPro" id="IPR000742">
    <property type="entry name" value="EGF"/>
</dbReference>
<feature type="disulfide bond" evidence="2">
    <location>
        <begin position="504"/>
        <end position="513"/>
    </location>
</feature>
<dbReference type="InterPro" id="IPR018097">
    <property type="entry name" value="EGF_Ca-bd_CS"/>
</dbReference>
<dbReference type="PROSITE" id="PS00022">
    <property type="entry name" value="EGF_1"/>
    <property type="match status" value="2"/>
</dbReference>
<feature type="region of interest" description="Disordered" evidence="3">
    <location>
        <begin position="356"/>
        <end position="449"/>
    </location>
</feature>
<dbReference type="InterPro" id="IPR001881">
    <property type="entry name" value="EGF-like_Ca-bd_dom"/>
</dbReference>
<feature type="signal peptide" evidence="5">
    <location>
        <begin position="1"/>
        <end position="27"/>
    </location>
</feature>
<feature type="chain" id="PRO_5035773094" description="EGF-like domain-containing protein" evidence="5">
    <location>
        <begin position="28"/>
        <end position="613"/>
    </location>
</feature>
<dbReference type="PROSITE" id="PS01186">
    <property type="entry name" value="EGF_2"/>
    <property type="match status" value="1"/>
</dbReference>
<organism evidence="7 8">
    <name type="scientific">Mytilus edulis</name>
    <name type="common">Blue mussel</name>
    <dbReference type="NCBI Taxonomy" id="6550"/>
    <lineage>
        <taxon>Eukaryota</taxon>
        <taxon>Metazoa</taxon>
        <taxon>Spiralia</taxon>
        <taxon>Lophotrochozoa</taxon>
        <taxon>Mollusca</taxon>
        <taxon>Bivalvia</taxon>
        <taxon>Autobranchia</taxon>
        <taxon>Pteriomorphia</taxon>
        <taxon>Mytilida</taxon>
        <taxon>Mytiloidea</taxon>
        <taxon>Mytilidae</taxon>
        <taxon>Mytilinae</taxon>
        <taxon>Mytilus</taxon>
    </lineage>
</organism>
<dbReference type="SUPFAM" id="SSF57196">
    <property type="entry name" value="EGF/Laminin"/>
    <property type="match status" value="2"/>
</dbReference>
<dbReference type="SMART" id="SM00179">
    <property type="entry name" value="EGF_CA"/>
    <property type="match status" value="3"/>
</dbReference>
<name>A0A8S3SNL9_MYTED</name>
<evidence type="ECO:0000256" key="4">
    <source>
        <dbReference type="SAM" id="Phobius"/>
    </source>
</evidence>
<comment type="caution">
    <text evidence="2">Lacks conserved residue(s) required for the propagation of feature annotation.</text>
</comment>
<dbReference type="InterPro" id="IPR000884">
    <property type="entry name" value="TSP1_rpt"/>
</dbReference>
<dbReference type="Proteomes" id="UP000683360">
    <property type="component" value="Unassembled WGS sequence"/>
</dbReference>
<evidence type="ECO:0000259" key="6">
    <source>
        <dbReference type="PROSITE" id="PS50026"/>
    </source>
</evidence>
<dbReference type="AlphaFoldDB" id="A0A8S3SNL9"/>
<evidence type="ECO:0000313" key="8">
    <source>
        <dbReference type="Proteomes" id="UP000683360"/>
    </source>
</evidence>
<feature type="disulfide bond" evidence="2">
    <location>
        <begin position="520"/>
        <end position="530"/>
    </location>
</feature>
<dbReference type="PROSITE" id="PS50092">
    <property type="entry name" value="TSP1"/>
    <property type="match status" value="1"/>
</dbReference>
<keyword evidence="1 2" id="KW-1015">Disulfide bond</keyword>
<keyword evidence="4" id="KW-1133">Transmembrane helix</keyword>
<feature type="transmembrane region" description="Helical" evidence="4">
    <location>
        <begin position="556"/>
        <end position="579"/>
    </location>
</feature>
<keyword evidence="4" id="KW-0812">Transmembrane</keyword>
<dbReference type="OrthoDB" id="283575at2759"/>
<evidence type="ECO:0000256" key="2">
    <source>
        <dbReference type="PROSITE-ProRule" id="PRU00076"/>
    </source>
</evidence>
<keyword evidence="2" id="KW-0245">EGF-like domain</keyword>
<dbReference type="PANTHER" id="PTHR24033">
    <property type="entry name" value="EGF-LIKE DOMAIN-CONTAINING PROTEIN"/>
    <property type="match status" value="1"/>
</dbReference>
<evidence type="ECO:0000256" key="3">
    <source>
        <dbReference type="SAM" id="MobiDB-lite"/>
    </source>
</evidence>
<keyword evidence="4" id="KW-0472">Membrane</keyword>
<dbReference type="GO" id="GO:0005509">
    <property type="term" value="F:calcium ion binding"/>
    <property type="evidence" value="ECO:0007669"/>
    <property type="project" value="InterPro"/>
</dbReference>
<feature type="domain" description="EGF-like" evidence="6">
    <location>
        <begin position="516"/>
        <end position="551"/>
    </location>
</feature>
<dbReference type="PANTHER" id="PTHR24033:SF232">
    <property type="entry name" value="LAMININ SUBUNIT GAMMA-2-RELATED"/>
    <property type="match status" value="1"/>
</dbReference>
<keyword evidence="8" id="KW-1185">Reference proteome</keyword>
<dbReference type="SMART" id="SM00181">
    <property type="entry name" value="EGF"/>
    <property type="match status" value="2"/>
</dbReference>
<feature type="disulfide bond" evidence="2">
    <location>
        <begin position="541"/>
        <end position="550"/>
    </location>
</feature>
<dbReference type="Pfam" id="PF00008">
    <property type="entry name" value="EGF"/>
    <property type="match status" value="1"/>
</dbReference>
<evidence type="ECO:0000256" key="5">
    <source>
        <dbReference type="SAM" id="SignalP"/>
    </source>
</evidence>
<sequence>MTNATWIFAVICISYILVLNLCDACEAGGYCTVEKRAPWGLFNASCGRGVHERQRAICCDTSKYYSLKGCLTGCNIPFIWWQANATEHKTCGKCQRGGKFNVIQNSCICPSGYGGSCCDLRTKVPTSMKTTTTTIPDRWAPWEACNDTCGGQGGLSPPGVQQRQKYIGCDRTKYNSLIACLNGCNITFSWWQANATEFQSCRKCQQGGQFNSSHNRCICPNGYGGACCDDKDDCTDQPCQYGKCMDEIDDFFCDFEEWASWGSCNATCGGGGGVQKRQKYICCDELQYSTLEGCLTGCTISSSWWQANAAEHQRCGNCSLGGTFDLTQNRCICPLGYGGSCCDVKTTTTITTTVPTTTRTPTTLPTTKSTTTTTATTSTSPTTITTTLTTTKPTTTTTATTSTSPTTITTTLPTTKPTTTTTATTSTSPTTITTTSVTTPTFTTSPTHKSTTRTTLLTTIIKPTTQSITKLTATQKGTGLSSCVGYPCQHGTCIPVDHHYICLCPSGYEGQNCDKDKDDCANGPCLYGTCHDKVDDFHCDCVFFFKGKMCNKLPSWAIAGIALSSLAVLLICCCCWKWIMGICNRDEEQTKVQPMKEKIKAKPMERQPRYDRW</sequence>
<evidence type="ECO:0000256" key="1">
    <source>
        <dbReference type="ARBA" id="ARBA00023157"/>
    </source>
</evidence>
<reference evidence="7" key="1">
    <citation type="submission" date="2021-03" db="EMBL/GenBank/DDBJ databases">
        <authorList>
            <person name="Bekaert M."/>
        </authorList>
    </citation>
    <scope>NUCLEOTIDE SEQUENCE</scope>
</reference>
<protein>
    <recommendedName>
        <fullName evidence="6">EGF-like domain-containing protein</fullName>
    </recommendedName>
</protein>
<dbReference type="PROSITE" id="PS50026">
    <property type="entry name" value="EGF_3"/>
    <property type="match status" value="2"/>
</dbReference>
<accession>A0A8S3SNL9</accession>
<dbReference type="PROSITE" id="PS00010">
    <property type="entry name" value="ASX_HYDROXYL"/>
    <property type="match status" value="1"/>
</dbReference>